<organism evidence="4 5">
    <name type="scientific">Rhodovulum euryhalinum</name>
    <dbReference type="NCBI Taxonomy" id="35805"/>
    <lineage>
        <taxon>Bacteria</taxon>
        <taxon>Pseudomonadati</taxon>
        <taxon>Pseudomonadota</taxon>
        <taxon>Alphaproteobacteria</taxon>
        <taxon>Rhodobacterales</taxon>
        <taxon>Paracoccaceae</taxon>
        <taxon>Rhodovulum</taxon>
    </lineage>
</organism>
<dbReference type="PROSITE" id="PS51186">
    <property type="entry name" value="GNAT"/>
    <property type="match status" value="1"/>
</dbReference>
<dbReference type="Gene3D" id="3.40.630.30">
    <property type="match status" value="1"/>
</dbReference>
<evidence type="ECO:0000259" key="3">
    <source>
        <dbReference type="PROSITE" id="PS51186"/>
    </source>
</evidence>
<dbReference type="Proteomes" id="UP000295142">
    <property type="component" value="Unassembled WGS sequence"/>
</dbReference>
<dbReference type="RefSeq" id="WP_165905311.1">
    <property type="nucleotide sequence ID" value="NZ_SLWW01000006.1"/>
</dbReference>
<proteinExistence type="predicted"/>
<dbReference type="AlphaFoldDB" id="A0A4R2KDQ2"/>
<protein>
    <submittedName>
        <fullName evidence="4">UDP-2,4-diacetamido-2,4, 6-trideoxy-beta-L-altropyranose hydrolase</fullName>
    </submittedName>
</protein>
<keyword evidence="4" id="KW-0378">Hydrolase</keyword>
<dbReference type="SUPFAM" id="SSF55729">
    <property type="entry name" value="Acyl-CoA N-acyltransferases (Nat)"/>
    <property type="match status" value="1"/>
</dbReference>
<dbReference type="Gene3D" id="3.40.50.2000">
    <property type="entry name" value="Glycogen Phosphorylase B"/>
    <property type="match status" value="1"/>
</dbReference>
<name>A0A4R2KDQ2_9RHOB</name>
<dbReference type="NCBIfam" id="TIGR03590">
    <property type="entry name" value="PseG"/>
    <property type="match status" value="1"/>
</dbReference>
<dbReference type="EMBL" id="SLWW01000006">
    <property type="protein sequence ID" value="TCO71633.1"/>
    <property type="molecule type" value="Genomic_DNA"/>
</dbReference>
<evidence type="ECO:0000313" key="4">
    <source>
        <dbReference type="EMBL" id="TCO71633.1"/>
    </source>
</evidence>
<dbReference type="GO" id="GO:0016747">
    <property type="term" value="F:acyltransferase activity, transferring groups other than amino-acyl groups"/>
    <property type="evidence" value="ECO:0007669"/>
    <property type="project" value="InterPro"/>
</dbReference>
<feature type="binding site" evidence="2">
    <location>
        <position position="267"/>
    </location>
    <ligand>
        <name>substrate</name>
    </ligand>
</feature>
<gene>
    <name evidence="4" type="ORF">EV655_106125</name>
</gene>
<feature type="active site" description="Proton acceptor" evidence="1">
    <location>
        <position position="17"/>
    </location>
</feature>
<dbReference type="InterPro" id="IPR000182">
    <property type="entry name" value="GNAT_dom"/>
</dbReference>
<evidence type="ECO:0000256" key="1">
    <source>
        <dbReference type="PIRSR" id="PIRSR620023-1"/>
    </source>
</evidence>
<evidence type="ECO:0000256" key="2">
    <source>
        <dbReference type="PIRSR" id="PIRSR620023-2"/>
    </source>
</evidence>
<dbReference type="SUPFAM" id="SSF53756">
    <property type="entry name" value="UDP-Glycosyltransferase/glycogen phosphorylase"/>
    <property type="match status" value="1"/>
</dbReference>
<reference evidence="4 5" key="1">
    <citation type="submission" date="2019-03" db="EMBL/GenBank/DDBJ databases">
        <title>Genomic Encyclopedia of Type Strains, Phase IV (KMG-IV): sequencing the most valuable type-strain genomes for metagenomic binning, comparative biology and taxonomic classification.</title>
        <authorList>
            <person name="Goeker M."/>
        </authorList>
    </citation>
    <scope>NUCLEOTIDE SEQUENCE [LARGE SCALE GENOMIC DNA]</scope>
    <source>
        <strain evidence="4 5">DSM 4868</strain>
    </source>
</reference>
<feature type="binding site" evidence="2">
    <location>
        <position position="166"/>
    </location>
    <ligand>
        <name>substrate</name>
    </ligand>
</feature>
<dbReference type="GO" id="GO:0016787">
    <property type="term" value="F:hydrolase activity"/>
    <property type="evidence" value="ECO:0007669"/>
    <property type="project" value="UniProtKB-KW"/>
</dbReference>
<evidence type="ECO:0000313" key="5">
    <source>
        <dbReference type="Proteomes" id="UP000295142"/>
    </source>
</evidence>
<keyword evidence="5" id="KW-1185">Reference proteome</keyword>
<comment type="caution">
    <text evidence="4">The sequence shown here is derived from an EMBL/GenBank/DDBJ whole genome shotgun (WGS) entry which is preliminary data.</text>
</comment>
<dbReference type="InterPro" id="IPR016181">
    <property type="entry name" value="Acyl_CoA_acyltransferase"/>
</dbReference>
<accession>A0A4R2KDQ2</accession>
<dbReference type="Gene3D" id="3.40.50.11190">
    <property type="match status" value="1"/>
</dbReference>
<dbReference type="Pfam" id="PF13302">
    <property type="entry name" value="Acetyltransf_3"/>
    <property type="match status" value="1"/>
</dbReference>
<dbReference type="InterPro" id="IPR020023">
    <property type="entry name" value="PseG"/>
</dbReference>
<feature type="domain" description="N-acetyltransferase" evidence="3">
    <location>
        <begin position="346"/>
        <end position="501"/>
    </location>
</feature>
<sequence length="504" mass="53642">MRVLIRADGGQLIGGGHLMRCLTLAGAAAARGHQVLFAAARSDLNQRIAAAGFPLVELAPLPHTPESAPPHAPWLSLPWDEDARLCADLVAAHGVDWVILDHYGLDSRWSERVRKARPGLRLLVLDDLDDRPLGADLLLDAGRFGGPPRRHPVPGTLTGPAFALLRPEFAARRAEALARRGGEVRRVLILPGLMDAAGLAPLALDALAGSGLEAEVVMGATAQSLAEVRRRVAGRAGRSLTLDATDMADRMLRADLCIGAGGGTAWERCCLGLPTVAVAVAENQVAWIDALAARGAVEPLSLAEARAGGLRGALEATIARAPAMARAAAALCDGQGAARVLDAIEARLRPLESSDMQRLFDWRNQPHIRAASHDPAPLDPATHAAWFAQSLSRKDGLWRIYREGGRDLGVVSAVDRGEGRWQWSFHVGEPDAPPGAGGRMLAAFLRLLADTPGCRWLEGEVIEGNDPSAALHRRLGFRQVATGQPGILVFRREVCHDQTIDHGA</sequence>